<evidence type="ECO:0000256" key="3">
    <source>
        <dbReference type="ARBA" id="ARBA00019684"/>
    </source>
</evidence>
<name>A0A2A2JCI6_9BILA</name>
<comment type="subcellular location">
    <subcellularLocation>
        <location evidence="1">Nucleus</location>
    </subcellularLocation>
</comment>
<feature type="compositionally biased region" description="Polar residues" evidence="9">
    <location>
        <begin position="242"/>
        <end position="266"/>
    </location>
</feature>
<accession>A0A2A2JCI6</accession>
<evidence type="ECO:0000256" key="1">
    <source>
        <dbReference type="ARBA" id="ARBA00004123"/>
    </source>
</evidence>
<feature type="compositionally biased region" description="Low complexity" evidence="9">
    <location>
        <begin position="71"/>
        <end position="96"/>
    </location>
</feature>
<evidence type="ECO:0000256" key="9">
    <source>
        <dbReference type="SAM" id="MobiDB-lite"/>
    </source>
</evidence>
<evidence type="ECO:0000256" key="5">
    <source>
        <dbReference type="ARBA" id="ARBA00023159"/>
    </source>
</evidence>
<evidence type="ECO:0000256" key="2">
    <source>
        <dbReference type="ARBA" id="ARBA00009851"/>
    </source>
</evidence>
<feature type="compositionally biased region" description="Low complexity" evidence="9">
    <location>
        <begin position="8"/>
        <end position="64"/>
    </location>
</feature>
<dbReference type="STRING" id="2018661.A0A2A2JCI6"/>
<dbReference type="OrthoDB" id="5846314at2759"/>
<feature type="compositionally biased region" description="Polar residues" evidence="9">
    <location>
        <begin position="168"/>
        <end position="191"/>
    </location>
</feature>
<protein>
    <recommendedName>
        <fullName evidence="3">Mediator of RNA polymerase II transcription subunit 29</fullName>
    </recommendedName>
    <alternativeName>
        <fullName evidence="8">Mediator complex subunit 29</fullName>
    </alternativeName>
</protein>
<organism evidence="10 11">
    <name type="scientific">Diploscapter pachys</name>
    <dbReference type="NCBI Taxonomy" id="2018661"/>
    <lineage>
        <taxon>Eukaryota</taxon>
        <taxon>Metazoa</taxon>
        <taxon>Ecdysozoa</taxon>
        <taxon>Nematoda</taxon>
        <taxon>Chromadorea</taxon>
        <taxon>Rhabditida</taxon>
        <taxon>Rhabditina</taxon>
        <taxon>Rhabditomorpha</taxon>
        <taxon>Rhabditoidea</taxon>
        <taxon>Rhabditidae</taxon>
        <taxon>Diploscapter</taxon>
    </lineage>
</organism>
<evidence type="ECO:0000313" key="10">
    <source>
        <dbReference type="EMBL" id="PAV59309.1"/>
    </source>
</evidence>
<evidence type="ECO:0000256" key="8">
    <source>
        <dbReference type="ARBA" id="ARBA00031963"/>
    </source>
</evidence>
<reference evidence="10 11" key="1">
    <citation type="journal article" date="2017" name="Curr. Biol.">
        <title>Genome architecture and evolution of a unichromosomal asexual nematode.</title>
        <authorList>
            <person name="Fradin H."/>
            <person name="Zegar C."/>
            <person name="Gutwein M."/>
            <person name="Lucas J."/>
            <person name="Kovtun M."/>
            <person name="Corcoran D."/>
            <person name="Baugh L.R."/>
            <person name="Kiontke K."/>
            <person name="Gunsalus K."/>
            <person name="Fitch D.H."/>
            <person name="Piano F."/>
        </authorList>
    </citation>
    <scope>NUCLEOTIDE SEQUENCE [LARGE SCALE GENOMIC DNA]</scope>
    <source>
        <strain evidence="10">PF1309</strain>
    </source>
</reference>
<dbReference type="AlphaFoldDB" id="A0A2A2JCI6"/>
<feature type="region of interest" description="Disordered" evidence="9">
    <location>
        <begin position="136"/>
        <end position="314"/>
    </location>
</feature>
<keyword evidence="5" id="KW-0010">Activator</keyword>
<dbReference type="GO" id="GO:0016592">
    <property type="term" value="C:mediator complex"/>
    <property type="evidence" value="ECO:0007669"/>
    <property type="project" value="InterPro"/>
</dbReference>
<dbReference type="EMBL" id="LIAE01010531">
    <property type="protein sequence ID" value="PAV59309.1"/>
    <property type="molecule type" value="Genomic_DNA"/>
</dbReference>
<feature type="region of interest" description="Disordered" evidence="9">
    <location>
        <begin position="416"/>
        <end position="436"/>
    </location>
</feature>
<feature type="region of interest" description="Disordered" evidence="9">
    <location>
        <begin position="486"/>
        <end position="509"/>
    </location>
</feature>
<feature type="region of interest" description="Disordered" evidence="9">
    <location>
        <begin position="105"/>
        <end position="124"/>
    </location>
</feature>
<feature type="region of interest" description="Disordered" evidence="9">
    <location>
        <begin position="1"/>
        <end position="96"/>
    </location>
</feature>
<keyword evidence="4" id="KW-0805">Transcription regulation</keyword>
<dbReference type="Pfam" id="PF11568">
    <property type="entry name" value="Med29"/>
    <property type="match status" value="1"/>
</dbReference>
<dbReference type="InterPro" id="IPR021018">
    <property type="entry name" value="Mediator_Med29_met"/>
</dbReference>
<dbReference type="Proteomes" id="UP000218231">
    <property type="component" value="Unassembled WGS sequence"/>
</dbReference>
<keyword evidence="11" id="KW-1185">Reference proteome</keyword>
<feature type="compositionally biased region" description="Polar residues" evidence="9">
    <location>
        <begin position="274"/>
        <end position="288"/>
    </location>
</feature>
<evidence type="ECO:0000256" key="4">
    <source>
        <dbReference type="ARBA" id="ARBA00023015"/>
    </source>
</evidence>
<feature type="compositionally biased region" description="Polar residues" evidence="9">
    <location>
        <begin position="298"/>
        <end position="312"/>
    </location>
</feature>
<evidence type="ECO:0000256" key="6">
    <source>
        <dbReference type="ARBA" id="ARBA00023163"/>
    </source>
</evidence>
<evidence type="ECO:0000313" key="11">
    <source>
        <dbReference type="Proteomes" id="UP000218231"/>
    </source>
</evidence>
<feature type="compositionally biased region" description="Polar residues" evidence="9">
    <location>
        <begin position="139"/>
        <end position="156"/>
    </location>
</feature>
<feature type="compositionally biased region" description="Polar residues" evidence="9">
    <location>
        <begin position="198"/>
        <end position="234"/>
    </location>
</feature>
<evidence type="ECO:0000256" key="7">
    <source>
        <dbReference type="ARBA" id="ARBA00023242"/>
    </source>
</evidence>
<gene>
    <name evidence="10" type="ORF">WR25_15651</name>
</gene>
<comment type="caution">
    <text evidence="10">The sequence shown here is derived from an EMBL/GenBank/DDBJ whole genome shotgun (WGS) entry which is preliminary data.</text>
</comment>
<keyword evidence="7" id="KW-0539">Nucleus</keyword>
<comment type="similarity">
    <text evidence="2">Belongs to the Mediator complex subunit 29 family.</text>
</comment>
<sequence length="509" mass="55117">MSGPLPPNQGYGNPGQNPQQPMMNPQGQPNPQMYYQQQGQHMMPGRQMQGQPMGMQQGQVPYGQAMHHQMQPGQPVQYHQYQQQQQQQQQQQHMHQVGMQMSQPGQMLPQQASHAMGQPGPQQFSVANPQMVNVGGQHHQMQPSPMMSGGPQSVNPGSIGPPSHQMAPGSQQMAPGSQQMAPGSQQMTTGPASIGGPHSQQMTMGPSSVQAANLGPGSQQMMNLQGPHTPQNPASHAGMHSISATNPASVQPATPASNMQPSSMQGLQRPASVQPATPVQSTQHQPMTPATGEKLMGQPQSVSSTVTGSAGQTVKEEPAAIQEAPLIQDPVASVKSMILADLRRKIIASFEIFFDLNKKSCDVIKANASSGGVSPEQVAAYKQAHNDFMAVCDQIDSTLTLICEFRQQMSKLDKIFPPLQQGQPPQPSQPLPTDQPKYDQHMLQQINNFIEYTNSIQKMFSDTIFHVTDTVQKVRDRQDAYAKLNGPDAEADGDVPMVSEVKTEDDMIE</sequence>
<keyword evidence="6" id="KW-0804">Transcription</keyword>
<proteinExistence type="inferred from homology"/>